<evidence type="ECO:0000256" key="2">
    <source>
        <dbReference type="ARBA" id="ARBA00022630"/>
    </source>
</evidence>
<evidence type="ECO:0000256" key="3">
    <source>
        <dbReference type="ARBA" id="ARBA00022643"/>
    </source>
</evidence>
<dbReference type="AlphaFoldDB" id="A0A140SSX2"/>
<evidence type="ECO:0000259" key="6">
    <source>
        <dbReference type="Pfam" id="PF00724"/>
    </source>
</evidence>
<sequence length="364" mass="39964">MSFLFSPAALGQISLKNRIIVPPMCQYSAIDGMPTAWHHSHYMNLALSGASLVIVEASAVTPAGRITYKDLGIWNDEQATALKNMLADIKQFADARLGIQIAHAGRKASTDLPWLGGQSLSKQEQNGWETVSASNLPFGHSHPPRELSKQEIHDIQQQFVDAAKRAEYAGFDVIEIHAAHGYLLHQFLSPIANQRQDEYGGNFKNRSRLLIDVFRAVRDAVNPNITVGVRISATDWVSGGWGVPESIELTEQLEELGCDYIHVSSGGLSSEQQIPISPNYQVPLAQAIHEHTMMPVIAVGLITEPNQAEAIIATGQADFVSIGRGILFNPRWPWHAAAQLGQNISVAPQYLRSAPYQYKKLFSA</sequence>
<dbReference type="Proteomes" id="UP000005012">
    <property type="component" value="Chromosome"/>
</dbReference>
<keyword evidence="4" id="KW-0521">NADP</keyword>
<dbReference type="InterPro" id="IPR044152">
    <property type="entry name" value="YqjM-like"/>
</dbReference>
<evidence type="ECO:0000256" key="4">
    <source>
        <dbReference type="ARBA" id="ARBA00022857"/>
    </source>
</evidence>
<dbReference type="PANTHER" id="PTHR43303">
    <property type="entry name" value="NADPH DEHYDROGENASE C23G7.10C-RELATED"/>
    <property type="match status" value="1"/>
</dbReference>
<keyword evidence="2" id="KW-0285">Flavoprotein</keyword>
<proteinExistence type="predicted"/>
<organism evidence="7 8">
    <name type="scientific">Providencia stuartii (strain MRSN 2154)</name>
    <dbReference type="NCBI Taxonomy" id="1157951"/>
    <lineage>
        <taxon>Bacteria</taxon>
        <taxon>Pseudomonadati</taxon>
        <taxon>Pseudomonadota</taxon>
        <taxon>Gammaproteobacteria</taxon>
        <taxon>Enterobacterales</taxon>
        <taxon>Morganellaceae</taxon>
        <taxon>Providencia</taxon>
    </lineage>
</organism>
<dbReference type="Gene3D" id="3.20.20.70">
    <property type="entry name" value="Aldolase class I"/>
    <property type="match status" value="1"/>
</dbReference>
<protein>
    <submittedName>
        <fullName evidence="7">NADH-dependent flavin oxidoreductase</fullName>
    </submittedName>
</protein>
<dbReference type="EMBL" id="CP003488">
    <property type="protein sequence ID" value="AFH95503.1"/>
    <property type="molecule type" value="Genomic_DNA"/>
</dbReference>
<keyword evidence="5" id="KW-0560">Oxidoreductase</keyword>
<reference evidence="8" key="2">
    <citation type="submission" date="2012-04" db="EMBL/GenBank/DDBJ databases">
        <title>Complete genome sequence of Providencia stuartii clinical isolate MRSN 2154.</title>
        <authorList>
            <person name="Clifford R.J."/>
            <person name="Hang J."/>
            <person name="Riley M.C."/>
            <person name="Onmus-Leone F."/>
            <person name="Kuschner R.A."/>
            <person name="Lesho E.P."/>
            <person name="Waterman P.E."/>
        </authorList>
    </citation>
    <scope>NUCLEOTIDE SEQUENCE [LARGE SCALE GENOMIC DNA]</scope>
    <source>
        <strain evidence="8">MRSN 2154</strain>
    </source>
</reference>
<name>A0A140SSX2_PROSM</name>
<accession>A0A140SSX2</accession>
<dbReference type="CDD" id="cd02932">
    <property type="entry name" value="OYE_YqiM_FMN"/>
    <property type="match status" value="1"/>
</dbReference>
<dbReference type="InterPro" id="IPR013785">
    <property type="entry name" value="Aldolase_TIM"/>
</dbReference>
<dbReference type="GO" id="GO:0003959">
    <property type="term" value="F:NADPH dehydrogenase activity"/>
    <property type="evidence" value="ECO:0007669"/>
    <property type="project" value="InterPro"/>
</dbReference>
<dbReference type="RefSeq" id="WP_014658089.1">
    <property type="nucleotide sequence ID" value="NC_017731.1"/>
</dbReference>
<evidence type="ECO:0000256" key="5">
    <source>
        <dbReference type="ARBA" id="ARBA00023002"/>
    </source>
</evidence>
<dbReference type="GO" id="GO:0010181">
    <property type="term" value="F:FMN binding"/>
    <property type="evidence" value="ECO:0007669"/>
    <property type="project" value="InterPro"/>
</dbReference>
<dbReference type="PATRIC" id="fig|1157951.4.peg.3715"/>
<dbReference type="HOGENOM" id="CLU_012153_2_0_6"/>
<evidence type="ECO:0000313" key="8">
    <source>
        <dbReference type="Proteomes" id="UP000005012"/>
    </source>
</evidence>
<evidence type="ECO:0000256" key="1">
    <source>
        <dbReference type="ARBA" id="ARBA00001917"/>
    </source>
</evidence>
<dbReference type="Pfam" id="PF00724">
    <property type="entry name" value="Oxidored_FMN"/>
    <property type="match status" value="1"/>
</dbReference>
<dbReference type="PANTHER" id="PTHR43303:SF4">
    <property type="entry name" value="NADPH DEHYDROGENASE C23G7.10C-RELATED"/>
    <property type="match status" value="1"/>
</dbReference>
<comment type="cofactor">
    <cofactor evidence="1">
        <name>FMN</name>
        <dbReference type="ChEBI" id="CHEBI:58210"/>
    </cofactor>
</comment>
<reference evidence="7 8" key="1">
    <citation type="journal article" date="2012" name="J. Bacteriol.">
        <title>Complete Genome Sequence of Providencia stuartii Clinical Isolate MRSN 2154.</title>
        <authorList>
            <person name="Clifford R.J."/>
            <person name="Hang J."/>
            <person name="Riley M.C."/>
            <person name="Onmus-Leone F."/>
            <person name="Kuschner R.A."/>
            <person name="Lesho E.P."/>
            <person name="Waterman P.E."/>
        </authorList>
    </citation>
    <scope>NUCLEOTIDE SEQUENCE [LARGE SCALE GENOMIC DNA]</scope>
    <source>
        <strain evidence="7 8">MRSN 2154</strain>
    </source>
</reference>
<dbReference type="KEGG" id="psi:S70_18510"/>
<dbReference type="InterPro" id="IPR001155">
    <property type="entry name" value="OxRdtase_FMN_N"/>
</dbReference>
<gene>
    <name evidence="7" type="ordered locus">S70_18510</name>
</gene>
<feature type="domain" description="NADH:flavin oxidoreductase/NADH oxidase N-terminal" evidence="6">
    <location>
        <begin position="4"/>
        <end position="341"/>
    </location>
</feature>
<dbReference type="SUPFAM" id="SSF51395">
    <property type="entry name" value="FMN-linked oxidoreductases"/>
    <property type="match status" value="1"/>
</dbReference>
<dbReference type="OrthoDB" id="8523426at2"/>
<evidence type="ECO:0000313" key="7">
    <source>
        <dbReference type="EMBL" id="AFH95503.1"/>
    </source>
</evidence>
<keyword evidence="3" id="KW-0288">FMN</keyword>
<dbReference type="GO" id="GO:0050661">
    <property type="term" value="F:NADP binding"/>
    <property type="evidence" value="ECO:0007669"/>
    <property type="project" value="InterPro"/>
</dbReference>